<comment type="caution">
    <text evidence="1">The sequence shown here is derived from an EMBL/GenBank/DDBJ whole genome shotgun (WGS) entry which is preliminary data.</text>
</comment>
<organism evidence="1 2">
    <name type="scientific">Dendrolimus kikuchii</name>
    <dbReference type="NCBI Taxonomy" id="765133"/>
    <lineage>
        <taxon>Eukaryota</taxon>
        <taxon>Metazoa</taxon>
        <taxon>Ecdysozoa</taxon>
        <taxon>Arthropoda</taxon>
        <taxon>Hexapoda</taxon>
        <taxon>Insecta</taxon>
        <taxon>Pterygota</taxon>
        <taxon>Neoptera</taxon>
        <taxon>Endopterygota</taxon>
        <taxon>Lepidoptera</taxon>
        <taxon>Glossata</taxon>
        <taxon>Ditrysia</taxon>
        <taxon>Bombycoidea</taxon>
        <taxon>Lasiocampidae</taxon>
        <taxon>Dendrolimus</taxon>
    </lineage>
</organism>
<dbReference type="Proteomes" id="UP000824533">
    <property type="component" value="Linkage Group LG01"/>
</dbReference>
<accession>A0ACC1DJP8</accession>
<gene>
    <name evidence="1" type="ORF">K1T71_000377</name>
</gene>
<sequence>MFLLSTKMFKNFRSIARNIFLRRYCDCQLTGPPDPNTAFTILANGVRVATEVISSPFTCISMFVEAGPRFETACNNGITHMIEHMAYKGSFMSTMTQSELEYSVISMGGQLTVKTLREIQIFTAKCPAEYAPNVIDIFSRILLDLSIDDAKVEEEKRNICLEMIDTDNDPKAVLFDYLHQTAFQGTPLAQRVIGPSDTVQKFDASSICSFIQAHYRPYKLVIATAGGVPHDQMVRLTESKFGHMVGDPYCESNVGPCRFTGSQIIYRDDSMPFTYVAIAVEAPGYCSPDFLTMLIASCMIGSWDRTQGPHLGMPLAEAAAVAHLCVGYESFYIPYRDVGLWGIYFISKRMDAEDMLLNVQDQWMKLCIMSQASDFERGKFFARLKLAKRVEGVVNSCMDIGTQVMNTCGRKSLVDTINQFENIKLNNFKGVCEKYIYDRCPAVVALGPTEVLSDYTRIRAGMYWLRL</sequence>
<keyword evidence="2" id="KW-1185">Reference proteome</keyword>
<evidence type="ECO:0000313" key="1">
    <source>
        <dbReference type="EMBL" id="KAJ0183954.1"/>
    </source>
</evidence>
<evidence type="ECO:0000313" key="2">
    <source>
        <dbReference type="Proteomes" id="UP000824533"/>
    </source>
</evidence>
<proteinExistence type="predicted"/>
<reference evidence="1 2" key="1">
    <citation type="journal article" date="2021" name="Front. Genet.">
        <title>Chromosome-Level Genome Assembly Reveals Significant Gene Expansion in the Toll and IMD Signaling Pathways of Dendrolimus kikuchii.</title>
        <authorList>
            <person name="Zhou J."/>
            <person name="Wu P."/>
            <person name="Xiong Z."/>
            <person name="Liu N."/>
            <person name="Zhao N."/>
            <person name="Ji M."/>
            <person name="Qiu Y."/>
            <person name="Yang B."/>
        </authorList>
    </citation>
    <scope>NUCLEOTIDE SEQUENCE [LARGE SCALE GENOMIC DNA]</scope>
    <source>
        <strain evidence="1">Ann1</strain>
    </source>
</reference>
<dbReference type="EMBL" id="CM034387">
    <property type="protein sequence ID" value="KAJ0183954.1"/>
    <property type="molecule type" value="Genomic_DNA"/>
</dbReference>
<protein>
    <submittedName>
        <fullName evidence="1">Uncharacterized protein</fullName>
    </submittedName>
</protein>
<name>A0ACC1DJP8_9NEOP</name>